<proteinExistence type="predicted"/>
<dbReference type="PANTHER" id="PTHR43266:SF2">
    <property type="entry name" value="MAJOR FACILITATOR SUPERFAMILY (MFS) PROFILE DOMAIN-CONTAINING PROTEIN"/>
    <property type="match status" value="1"/>
</dbReference>
<feature type="transmembrane region" description="Helical" evidence="7">
    <location>
        <begin position="186"/>
        <end position="214"/>
    </location>
</feature>
<dbReference type="Gene3D" id="1.20.1250.20">
    <property type="entry name" value="MFS general substrate transporter like domains"/>
    <property type="match status" value="1"/>
</dbReference>
<dbReference type="EMBL" id="CP000874">
    <property type="protein sequence ID" value="ACP22189.1"/>
    <property type="molecule type" value="Genomic_DNA"/>
</dbReference>
<dbReference type="Pfam" id="PF07690">
    <property type="entry name" value="MFS_1"/>
    <property type="match status" value="2"/>
</dbReference>
<feature type="transmembrane region" description="Helical" evidence="7">
    <location>
        <begin position="235"/>
        <end position="258"/>
    </location>
</feature>
<feature type="transmembrane region" description="Helical" evidence="7">
    <location>
        <begin position="354"/>
        <end position="376"/>
    </location>
</feature>
<evidence type="ECO:0000256" key="7">
    <source>
        <dbReference type="SAM" id="Phobius"/>
    </source>
</evidence>
<keyword evidence="8" id="KW-0614">Plasmid</keyword>
<keyword evidence="4 7" id="KW-0812">Transmembrane</keyword>
<evidence type="ECO:0000256" key="2">
    <source>
        <dbReference type="ARBA" id="ARBA00022448"/>
    </source>
</evidence>
<keyword evidence="9" id="KW-1185">Reference proteome</keyword>
<dbReference type="RefSeq" id="WP_015886852.1">
    <property type="nucleotide sequence ID" value="NC_012586.1"/>
</dbReference>
<geneLocation type="plasmid" evidence="9">
    <name>sym pNGR234b</name>
</geneLocation>
<feature type="transmembrane region" description="Helical" evidence="7">
    <location>
        <begin position="30"/>
        <end position="54"/>
    </location>
</feature>
<evidence type="ECO:0000256" key="6">
    <source>
        <dbReference type="ARBA" id="ARBA00023136"/>
    </source>
</evidence>
<comment type="subcellular location">
    <subcellularLocation>
        <location evidence="1">Cell membrane</location>
        <topology evidence="1">Multi-pass membrane protein</topology>
    </subcellularLocation>
</comment>
<evidence type="ECO:0000256" key="4">
    <source>
        <dbReference type="ARBA" id="ARBA00022692"/>
    </source>
</evidence>
<dbReference type="GO" id="GO:0005886">
    <property type="term" value="C:plasma membrane"/>
    <property type="evidence" value="ECO:0007669"/>
    <property type="project" value="UniProtKB-SubCell"/>
</dbReference>
<feature type="transmembrane region" description="Helical" evidence="7">
    <location>
        <begin position="270"/>
        <end position="291"/>
    </location>
</feature>
<dbReference type="InterPro" id="IPR036259">
    <property type="entry name" value="MFS_trans_sf"/>
</dbReference>
<evidence type="ECO:0000256" key="5">
    <source>
        <dbReference type="ARBA" id="ARBA00022989"/>
    </source>
</evidence>
<dbReference type="GO" id="GO:0022857">
    <property type="term" value="F:transmembrane transporter activity"/>
    <property type="evidence" value="ECO:0007669"/>
    <property type="project" value="InterPro"/>
</dbReference>
<gene>
    <name evidence="8" type="ordered locus">NGR_b07310</name>
</gene>
<dbReference type="InterPro" id="IPR011701">
    <property type="entry name" value="MFS"/>
</dbReference>
<dbReference type="OrthoDB" id="4368225at2"/>
<organism evidence="8 9">
    <name type="scientific">Sinorhizobium fredii (strain NBRC 101917 / NGR234)</name>
    <dbReference type="NCBI Taxonomy" id="394"/>
    <lineage>
        <taxon>Bacteria</taxon>
        <taxon>Pseudomonadati</taxon>
        <taxon>Pseudomonadota</taxon>
        <taxon>Alphaproteobacteria</taxon>
        <taxon>Hyphomicrobiales</taxon>
        <taxon>Rhizobiaceae</taxon>
        <taxon>Sinorhizobium/Ensifer group</taxon>
        <taxon>Sinorhizobium</taxon>
    </lineage>
</organism>
<keyword evidence="2" id="KW-0813">Transport</keyword>
<dbReference type="SUPFAM" id="SSF103473">
    <property type="entry name" value="MFS general substrate transporter"/>
    <property type="match status" value="1"/>
</dbReference>
<evidence type="ECO:0000313" key="9">
    <source>
        <dbReference type="Proteomes" id="UP000001054"/>
    </source>
</evidence>
<dbReference type="PATRIC" id="fig|394.7.peg.1172"/>
<evidence type="ECO:0000256" key="1">
    <source>
        <dbReference type="ARBA" id="ARBA00004651"/>
    </source>
</evidence>
<feature type="transmembrane region" description="Helical" evidence="7">
    <location>
        <begin position="382"/>
        <end position="407"/>
    </location>
</feature>
<accession>C3KQ31</accession>
<feature type="transmembrane region" description="Helical" evidence="7">
    <location>
        <begin position="298"/>
        <end position="318"/>
    </location>
</feature>
<keyword evidence="6 7" id="KW-0472">Membrane</keyword>
<reference evidence="9" key="1">
    <citation type="journal article" date="2004" name="J. Bacteriol.">
        <title>An evolutionary hot spot: the pNGR234b replicon of Rhizobium sp. strain NGR234.</title>
        <authorList>
            <person name="Streit W.R."/>
            <person name="Schmitz R.A."/>
            <person name="Perret X."/>
            <person name="Staehelin C."/>
            <person name="Deakin W.J."/>
            <person name="Raasch C."/>
            <person name="Liesegang H."/>
            <person name="Broughton W.J."/>
        </authorList>
    </citation>
    <scope>NUCLEOTIDE SEQUENCE [LARGE SCALE GENOMIC DNA]</scope>
    <source>
        <strain evidence="9">NBRC 101917 / NGR234</strain>
    </source>
</reference>
<sequence>MRVSHVGTAGSQNLQARQMLSVLSNPTFRAFYLAQVASLVGSGLATVALGLMAFELAGSAAGAVLGTALALKTLTTVGLSPFVTAGLERFSRRSVLIGLEIARGAVMFLFPFVTEVWQVYLLIVLLHSVSAGLVPSVRATIPDILPDEKDYTRALVLTQLSYDMETVASPLLALLLLSLVPLDGLFIVAVAGFLVSAALIASVSLPAQNLAVGLGVGARAVKGLRIYVGTPRLRCLLALTFCAATASAMVLVNTVVIVQSELGLGPKATVLAVGVFGVGSMSAAMLIPRLLDRFPERVVMLAGACLCSGGLGAGAAVTGYATMLLLWLVLGSGYALILTPAGRLVARAAGRSDWSVLFAAQFALTHACWFVAYLTAGMAGAAVGIAFTFAILAAMSAAGLFVAALVWPADHAAVAAIVSDDHREQ</sequence>
<evidence type="ECO:0008006" key="10">
    <source>
        <dbReference type="Google" id="ProtNLM"/>
    </source>
</evidence>
<dbReference type="AlphaFoldDB" id="C3KQ31"/>
<dbReference type="KEGG" id="rhi:NGR_b07310"/>
<dbReference type="PANTHER" id="PTHR43266">
    <property type="entry name" value="MACROLIDE-EFFLUX PROTEIN"/>
    <property type="match status" value="1"/>
</dbReference>
<reference evidence="8 9" key="2">
    <citation type="journal article" date="2009" name="Appl. Environ. Microbiol.">
        <title>Rhizobium sp. strain NGR234 possesses a remarkable number of secretion systems.</title>
        <authorList>
            <person name="Schmeisser C."/>
            <person name="Liesegang H."/>
            <person name="Krysciak D."/>
            <person name="Bakkou N."/>
            <person name="Le Quere A."/>
            <person name="Wollherr A."/>
            <person name="Heinemeyer I."/>
            <person name="Morgenstern B."/>
            <person name="Pommerening-Roeser A."/>
            <person name="Flores M."/>
            <person name="Palacios R."/>
            <person name="Brenner S."/>
            <person name="Gottschalk G."/>
            <person name="Schmitz R.A."/>
            <person name="Broughton W.J."/>
            <person name="Perret X."/>
            <person name="Strittmatter A.W."/>
            <person name="Streit W.R."/>
        </authorList>
    </citation>
    <scope>NUCLEOTIDE SEQUENCE [LARGE SCALE GENOMIC DNA]</scope>
    <source>
        <strain evidence="9">NBRC 101917 / NGR234</strain>
    </source>
</reference>
<feature type="transmembrane region" description="Helical" evidence="7">
    <location>
        <begin position="324"/>
        <end position="342"/>
    </location>
</feature>
<feature type="transmembrane region" description="Helical" evidence="7">
    <location>
        <begin position="60"/>
        <end position="83"/>
    </location>
</feature>
<dbReference type="Proteomes" id="UP000001054">
    <property type="component" value="Plasmid pNGR234b"/>
</dbReference>
<dbReference type="HOGENOM" id="CLU_034180_7_1_5"/>
<evidence type="ECO:0000313" key="8">
    <source>
        <dbReference type="EMBL" id="ACP22189.1"/>
    </source>
</evidence>
<evidence type="ECO:0000256" key="3">
    <source>
        <dbReference type="ARBA" id="ARBA00022475"/>
    </source>
</evidence>
<keyword evidence="5 7" id="KW-1133">Transmembrane helix</keyword>
<protein>
    <recommendedName>
        <fullName evidence="10">NreB protein</fullName>
    </recommendedName>
</protein>
<name>C3KQ31_SINFN</name>
<keyword evidence="3" id="KW-1003">Cell membrane</keyword>